<evidence type="ECO:0000256" key="5">
    <source>
        <dbReference type="SAM" id="Coils"/>
    </source>
</evidence>
<evidence type="ECO:0000256" key="4">
    <source>
        <dbReference type="PROSITE-ProRule" id="PRU00510"/>
    </source>
</evidence>
<dbReference type="GO" id="GO:0008270">
    <property type="term" value="F:zinc ion binding"/>
    <property type="evidence" value="ECO:0007669"/>
    <property type="project" value="UniProtKB-KW"/>
</dbReference>
<evidence type="ECO:0000313" key="7">
    <source>
        <dbReference type="EMBL" id="OAK51094.1"/>
    </source>
</evidence>
<dbReference type="EMBL" id="LVHI01000041">
    <property type="protein sequence ID" value="OAK51094.1"/>
    <property type="molecule type" value="Genomic_DNA"/>
</dbReference>
<keyword evidence="8" id="KW-1185">Reference proteome</keyword>
<feature type="zinc finger region" description="dksA C4-type" evidence="4">
    <location>
        <begin position="87"/>
        <end position="111"/>
    </location>
</feature>
<keyword evidence="5" id="KW-0175">Coiled coil</keyword>
<evidence type="ECO:0000256" key="2">
    <source>
        <dbReference type="ARBA" id="ARBA00022771"/>
    </source>
</evidence>
<keyword evidence="1" id="KW-0479">Metal-binding</keyword>
<keyword evidence="2" id="KW-0863">Zinc-finger</keyword>
<dbReference type="RefSeq" id="WP_068432477.1">
    <property type="nucleotide sequence ID" value="NZ_LVHI01000041.1"/>
</dbReference>
<evidence type="ECO:0000313" key="8">
    <source>
        <dbReference type="Proteomes" id="UP000077519"/>
    </source>
</evidence>
<reference evidence="7 8" key="1">
    <citation type="submission" date="2016-03" db="EMBL/GenBank/DDBJ databases">
        <title>Genome sequence of Rhodococcus kyotonensis KB10.</title>
        <authorList>
            <person name="Jeong H."/>
            <person name="Hong C.E."/>
            <person name="Jo S.H."/>
            <person name="Park J.M."/>
        </authorList>
    </citation>
    <scope>NUCLEOTIDE SEQUENCE [LARGE SCALE GENOMIC DNA]</scope>
    <source>
        <strain evidence="7 8">KB10</strain>
    </source>
</reference>
<dbReference type="PANTHER" id="PTHR33823">
    <property type="entry name" value="RNA POLYMERASE-BINDING TRANSCRIPTION FACTOR DKSA-RELATED"/>
    <property type="match status" value="1"/>
</dbReference>
<protein>
    <submittedName>
        <fullName evidence="7">Dksa/trar family transcriptional regulator</fullName>
    </submittedName>
</protein>
<keyword evidence="3" id="KW-0862">Zinc</keyword>
<name>A0A177Y6H2_9NOCA</name>
<dbReference type="SUPFAM" id="SSF57716">
    <property type="entry name" value="Glucocorticoid receptor-like (DNA-binding domain)"/>
    <property type="match status" value="1"/>
</dbReference>
<dbReference type="Proteomes" id="UP000077519">
    <property type="component" value="Unassembled WGS sequence"/>
</dbReference>
<evidence type="ECO:0000256" key="3">
    <source>
        <dbReference type="ARBA" id="ARBA00022833"/>
    </source>
</evidence>
<feature type="coiled-coil region" evidence="5">
    <location>
        <begin position="55"/>
        <end position="82"/>
    </location>
</feature>
<feature type="domain" description="Zinc finger DksA/TraR C4-type" evidence="6">
    <location>
        <begin position="82"/>
        <end position="114"/>
    </location>
</feature>
<organism evidence="7 8">
    <name type="scientific">Rhodococcoides kyotonense</name>
    <dbReference type="NCBI Taxonomy" id="398843"/>
    <lineage>
        <taxon>Bacteria</taxon>
        <taxon>Bacillati</taxon>
        <taxon>Actinomycetota</taxon>
        <taxon>Actinomycetes</taxon>
        <taxon>Mycobacteriales</taxon>
        <taxon>Nocardiaceae</taxon>
        <taxon>Rhodococcoides</taxon>
    </lineage>
</organism>
<dbReference type="AlphaFoldDB" id="A0A177Y6H2"/>
<proteinExistence type="predicted"/>
<comment type="caution">
    <text evidence="7">The sequence shown here is derived from an EMBL/GenBank/DDBJ whole genome shotgun (WGS) entry which is preliminary data.</text>
</comment>
<dbReference type="PROSITE" id="PS51128">
    <property type="entry name" value="ZF_DKSA_2"/>
    <property type="match status" value="1"/>
</dbReference>
<evidence type="ECO:0000256" key="1">
    <source>
        <dbReference type="ARBA" id="ARBA00022723"/>
    </source>
</evidence>
<accession>A0A177Y6H2</accession>
<sequence>MDPDVARHRIDEVRAATAARLVSLREQFAAIVAGSEFSTADDEHDPEGSTIAFERAKISGLARDAEDELRELDAAAARLDAGTYGRCERCGSAISDARLEALVTARRCIDCTGRR</sequence>
<evidence type="ECO:0000259" key="6">
    <source>
        <dbReference type="Pfam" id="PF01258"/>
    </source>
</evidence>
<gene>
    <name evidence="7" type="ORF">A3K89_14045</name>
</gene>
<dbReference type="Pfam" id="PF01258">
    <property type="entry name" value="zf-dskA_traR"/>
    <property type="match status" value="1"/>
</dbReference>
<dbReference type="PANTHER" id="PTHR33823:SF4">
    <property type="entry name" value="GENERAL STRESS PROTEIN 16O"/>
    <property type="match status" value="1"/>
</dbReference>
<dbReference type="Gene3D" id="1.20.120.910">
    <property type="entry name" value="DksA, coiled-coil domain"/>
    <property type="match status" value="1"/>
</dbReference>
<dbReference type="InterPro" id="IPR000962">
    <property type="entry name" value="Znf_DskA_TraR"/>
</dbReference>